<keyword evidence="1" id="KW-0596">Phosphopantetheine</keyword>
<evidence type="ECO:0000313" key="4">
    <source>
        <dbReference type="EMBL" id="GAW01508.1"/>
    </source>
</evidence>
<dbReference type="InterPro" id="IPR000873">
    <property type="entry name" value="AMP-dep_synth/lig_dom"/>
</dbReference>
<dbReference type="InterPro" id="IPR036291">
    <property type="entry name" value="NAD(P)-bd_dom_sf"/>
</dbReference>
<accession>A0A1Q3E2M4</accession>
<dbReference type="SUPFAM" id="SSF56801">
    <property type="entry name" value="Acetyl-CoA synthetase-like"/>
    <property type="match status" value="1"/>
</dbReference>
<evidence type="ECO:0000313" key="5">
    <source>
        <dbReference type="Proteomes" id="UP000188533"/>
    </source>
</evidence>
<dbReference type="InterPro" id="IPR020806">
    <property type="entry name" value="PKS_PP-bd"/>
</dbReference>
<reference evidence="4 5" key="2">
    <citation type="submission" date="2017-02" db="EMBL/GenBank/DDBJ databases">
        <title>A genome survey and senescence transcriptome analysis in Lentinula edodes.</title>
        <authorList>
            <person name="Sakamoto Y."/>
            <person name="Nakade K."/>
            <person name="Sato S."/>
            <person name="Yoshida Y."/>
            <person name="Miyazaki K."/>
            <person name="Natsume S."/>
            <person name="Konno N."/>
        </authorList>
    </citation>
    <scope>NUCLEOTIDE SEQUENCE [LARGE SCALE GENOMIC DNA]</scope>
    <source>
        <strain evidence="4 5">NBRC 111202</strain>
    </source>
</reference>
<dbReference type="InterPro" id="IPR009081">
    <property type="entry name" value="PP-bd_ACP"/>
</dbReference>
<dbReference type="STRING" id="5353.A0A1Q3E2M4"/>
<dbReference type="Pfam" id="PF00550">
    <property type="entry name" value="PP-binding"/>
    <property type="match status" value="1"/>
</dbReference>
<protein>
    <submittedName>
        <fullName evidence="4">L-aminoadipate-semialdehyde dehydrogenase</fullName>
    </submittedName>
</protein>
<evidence type="ECO:0000259" key="3">
    <source>
        <dbReference type="PROSITE" id="PS50075"/>
    </source>
</evidence>
<feature type="domain" description="Carrier" evidence="3">
    <location>
        <begin position="552"/>
        <end position="630"/>
    </location>
</feature>
<name>A0A1Q3E2M4_LENED</name>
<dbReference type="InterPro" id="IPR036736">
    <property type="entry name" value="ACP-like_sf"/>
</dbReference>
<dbReference type="SMART" id="SM00823">
    <property type="entry name" value="PKS_PP"/>
    <property type="match status" value="1"/>
</dbReference>
<dbReference type="Gene3D" id="3.40.50.12780">
    <property type="entry name" value="N-terminal domain of ligase-like"/>
    <property type="match status" value="1"/>
</dbReference>
<dbReference type="PANTHER" id="PTHR43439:SF2">
    <property type="entry name" value="ENZYME, PUTATIVE (JCVI)-RELATED"/>
    <property type="match status" value="1"/>
</dbReference>
<gene>
    <name evidence="4" type="ORF">LENED_003108</name>
</gene>
<dbReference type="InterPro" id="IPR042099">
    <property type="entry name" value="ANL_N_sf"/>
</dbReference>
<reference evidence="4 5" key="1">
    <citation type="submission" date="2016-08" db="EMBL/GenBank/DDBJ databases">
        <authorList>
            <consortium name="Lentinula edodes genome sequencing consortium"/>
            <person name="Sakamoto Y."/>
            <person name="Nakade K."/>
            <person name="Sato S."/>
            <person name="Yoshida Y."/>
            <person name="Miyazaki K."/>
            <person name="Natsume S."/>
            <person name="Konno N."/>
        </authorList>
    </citation>
    <scope>NUCLEOTIDE SEQUENCE [LARGE SCALE GENOMIC DNA]</scope>
    <source>
        <strain evidence="4 5">NBRC 111202</strain>
    </source>
</reference>
<dbReference type="GO" id="GO:0031177">
    <property type="term" value="F:phosphopantetheine binding"/>
    <property type="evidence" value="ECO:0007669"/>
    <property type="project" value="InterPro"/>
</dbReference>
<dbReference type="Proteomes" id="UP000188533">
    <property type="component" value="Unassembled WGS sequence"/>
</dbReference>
<keyword evidence="2" id="KW-0597">Phosphoprotein</keyword>
<sequence length="1051" mass="116047">MPTVVFKAKSTTELLDIRAREQPNDPAIYTGIPEPDGSLKLRSLTYTDVLRAVDRIAWYYSSLGIAPKVVAGETPPTRTIAVFVTSSVDETLLELALAKMGLTALLLSVNNSVAAVAHLSKITNATHLIYSPKFVEEVKEAQVLLKRQGVEIGIIEDMRFPLWGPQGAAKSAIKPFFPVLTPDQEVSRPAIYLHSSGSTGFPKPVSVSHYGLIANIALNQNKTGFSTLPVFHGYGHFALFRCMYPGRPFTLFPPHLPLTSANICAVHALSPDTRQCFAVPYVIKLLGETEEGVKMLATFDVVSYAGAPLPDDLGTRLTEAGVNIISIYGTSETGTIMNSEREFLTDKEWNWVRPTTLSKDFMVMEPQGKDTFECVIKDGYPAKVVSNRPDGSFATKDLFQRHPEEKDRYKYIGRLDDTLVHILGEKTNPVPMELCIRGNSPYVAEAIVFGAGQPTTGCLILPSELAKDLSDSELMEKVWPVIEEANAEAPTHSRLLPEMIGFLPYGTHVPIATKMSILRPACYTKFKDIIDGLYSRFEAGHSEDEKLLLSKSELEDYLLQIITRTLGSTKASKLDKKADLFAFGVDSLQATRVRNICQKELDLGDHVLGQNVVYEYPSVERLTDYILSFQGEAQSRFSDHESKMLAMVDRWAAKLEFHKPDASAKPKPRNARVVILTGATGSLGAHILHQLLQEPSVHKIICLSRGKSHEESRERVKGSLKSRKLPTPDDHKFDSYAANPNVPQLGLTDDEYTSIRVQVTDVIHNAWPVNFALSIESFDQHVGGSINLMNLCLQSPYAEPAAFYFSSSISCRQGSPDAICIEDYSPSPSTAAGTGYAQSKWVVEKLCQKAAETTGLPVGVLRIGQMVGDSVNGVWNETEAWPLMFKSANTIGALPTVVENPSWLPVDYAGRAVAEIVLVADRPQSVVYHIVNPNTSASWEDILDGLEYAGMKFDRLEPLQWVERLAHSDQDGEKNPTIKLLPFFHYNGQYTIRTANHEGTGAEMGFELERVKVLVAICIHHSDFILNVRIALAQFDSSSFLPTDSLLCILQ</sequence>
<dbReference type="PROSITE" id="PS00455">
    <property type="entry name" value="AMP_BINDING"/>
    <property type="match status" value="1"/>
</dbReference>
<dbReference type="Pfam" id="PF07993">
    <property type="entry name" value="NAD_binding_4"/>
    <property type="match status" value="1"/>
</dbReference>
<evidence type="ECO:0000256" key="1">
    <source>
        <dbReference type="ARBA" id="ARBA00022450"/>
    </source>
</evidence>
<dbReference type="InterPro" id="IPR051414">
    <property type="entry name" value="Adenylate-forming_Reductase"/>
</dbReference>
<proteinExistence type="predicted"/>
<dbReference type="SUPFAM" id="SSF51735">
    <property type="entry name" value="NAD(P)-binding Rossmann-fold domains"/>
    <property type="match status" value="1"/>
</dbReference>
<dbReference type="Pfam" id="PF00501">
    <property type="entry name" value="AMP-binding"/>
    <property type="match status" value="1"/>
</dbReference>
<organism evidence="4 5">
    <name type="scientific">Lentinula edodes</name>
    <name type="common">Shiitake mushroom</name>
    <name type="synonym">Lentinus edodes</name>
    <dbReference type="NCBI Taxonomy" id="5353"/>
    <lineage>
        <taxon>Eukaryota</taxon>
        <taxon>Fungi</taxon>
        <taxon>Dikarya</taxon>
        <taxon>Basidiomycota</taxon>
        <taxon>Agaricomycotina</taxon>
        <taxon>Agaricomycetes</taxon>
        <taxon>Agaricomycetidae</taxon>
        <taxon>Agaricales</taxon>
        <taxon>Marasmiineae</taxon>
        <taxon>Omphalotaceae</taxon>
        <taxon>Lentinula</taxon>
    </lineage>
</organism>
<evidence type="ECO:0000256" key="2">
    <source>
        <dbReference type="ARBA" id="ARBA00022553"/>
    </source>
</evidence>
<keyword evidence="5" id="KW-1185">Reference proteome</keyword>
<dbReference type="AlphaFoldDB" id="A0A1Q3E2M4"/>
<dbReference type="InterPro" id="IPR020845">
    <property type="entry name" value="AMP-binding_CS"/>
</dbReference>
<dbReference type="SUPFAM" id="SSF47336">
    <property type="entry name" value="ACP-like"/>
    <property type="match status" value="1"/>
</dbReference>
<dbReference type="Gene3D" id="1.10.1200.10">
    <property type="entry name" value="ACP-like"/>
    <property type="match status" value="1"/>
</dbReference>
<dbReference type="InterPro" id="IPR013120">
    <property type="entry name" value="FAR_NAD-bd"/>
</dbReference>
<dbReference type="PANTHER" id="PTHR43439">
    <property type="entry name" value="PHENYLACETATE-COENZYME A LIGASE"/>
    <property type="match status" value="1"/>
</dbReference>
<dbReference type="Pfam" id="PF23562">
    <property type="entry name" value="AMP-binding_C_3"/>
    <property type="match status" value="1"/>
</dbReference>
<dbReference type="PROSITE" id="PS50075">
    <property type="entry name" value="CARRIER"/>
    <property type="match status" value="1"/>
</dbReference>
<dbReference type="EMBL" id="BDGU01000064">
    <property type="protein sequence ID" value="GAW01508.1"/>
    <property type="molecule type" value="Genomic_DNA"/>
</dbReference>
<comment type="caution">
    <text evidence="4">The sequence shown here is derived from an EMBL/GenBank/DDBJ whole genome shotgun (WGS) entry which is preliminary data.</text>
</comment>
<dbReference type="Gene3D" id="3.40.50.720">
    <property type="entry name" value="NAD(P)-binding Rossmann-like Domain"/>
    <property type="match status" value="1"/>
</dbReference>